<gene>
    <name evidence="2" type="ORF">Z518_01956</name>
</gene>
<dbReference type="HOGENOM" id="CLU_019366_3_0_1"/>
<keyword evidence="3" id="KW-1185">Reference proteome</keyword>
<proteinExistence type="predicted"/>
<feature type="domain" description="F-box" evidence="1">
    <location>
        <begin position="1"/>
        <end position="48"/>
    </location>
</feature>
<accession>A0A0D2H9Y6</accession>
<name>A0A0D2H9Y6_9EURO</name>
<dbReference type="AlphaFoldDB" id="A0A0D2H9Y6"/>
<dbReference type="InterPro" id="IPR036047">
    <property type="entry name" value="F-box-like_dom_sf"/>
</dbReference>
<dbReference type="OrthoDB" id="3226064at2759"/>
<evidence type="ECO:0000313" key="3">
    <source>
        <dbReference type="Proteomes" id="UP000053617"/>
    </source>
</evidence>
<dbReference type="CDD" id="cd09917">
    <property type="entry name" value="F-box_SF"/>
    <property type="match status" value="1"/>
</dbReference>
<evidence type="ECO:0000259" key="1">
    <source>
        <dbReference type="PROSITE" id="PS50181"/>
    </source>
</evidence>
<evidence type="ECO:0000313" key="2">
    <source>
        <dbReference type="EMBL" id="KIX07303.1"/>
    </source>
</evidence>
<dbReference type="PROSITE" id="PS50181">
    <property type="entry name" value="FBOX"/>
    <property type="match status" value="1"/>
</dbReference>
<dbReference type="RefSeq" id="XP_013274439.1">
    <property type="nucleotide sequence ID" value="XM_013418985.1"/>
</dbReference>
<protein>
    <recommendedName>
        <fullName evidence="1">F-box domain-containing protein</fullName>
    </recommendedName>
</protein>
<dbReference type="InterPro" id="IPR001810">
    <property type="entry name" value="F-box_dom"/>
</dbReference>
<dbReference type="Gene3D" id="1.20.1280.50">
    <property type="match status" value="1"/>
</dbReference>
<dbReference type="VEuPathDB" id="FungiDB:Z518_01956"/>
<dbReference type="GeneID" id="25290027"/>
<organism evidence="2 3">
    <name type="scientific">Rhinocladiella mackenziei CBS 650.93</name>
    <dbReference type="NCBI Taxonomy" id="1442369"/>
    <lineage>
        <taxon>Eukaryota</taxon>
        <taxon>Fungi</taxon>
        <taxon>Dikarya</taxon>
        <taxon>Ascomycota</taxon>
        <taxon>Pezizomycotina</taxon>
        <taxon>Eurotiomycetes</taxon>
        <taxon>Chaetothyriomycetidae</taxon>
        <taxon>Chaetothyriales</taxon>
        <taxon>Herpotrichiellaceae</taxon>
        <taxon>Rhinocladiella</taxon>
    </lineage>
</organism>
<dbReference type="SMART" id="SM00256">
    <property type="entry name" value="FBOX"/>
    <property type="match status" value="1"/>
</dbReference>
<sequence>MAQLVDLALEVLHNIFQNVEPVDLSSLSKTCRHFNKLIQSDELLWKHHYLGQFGSPLQDEALSWRDRLTGLINVEKILESEDEDVKAESFDEVLTHAAKVDYRTSPETTQIARFLARFAEPSNINAFLCKSSLSARAWPGTWIAAPTESLRQLSAQLHVLGGMNLESPWPSPHELTCPHIPDASGNVHPQPVRHLHPYARSRVYDLRRYTLANLWGPFMDDGSQRIDWEKVQAIMIDIAYNHRMVKQGIILRPWDEPFQGIATGSFESHPLSGPLEQPRNPGLDALDPYGVTGTWMRIVCFLDYHDLHEFNFEGEEIPDDQERDPILTREAFRLIRLQLRVSRIEKPGEEDGQELPVVHFEGDSRSLYMAWDPNANSKIRGTVRQTASGAIRWTSFSIFHGEERWRSEGVQIGGLRSARGILGNWFDKDYDEHGPAGPTAFWKISDDIVAEKQVPVPQMPEIFLAG</sequence>
<dbReference type="STRING" id="1442369.A0A0D2H9Y6"/>
<dbReference type="Proteomes" id="UP000053617">
    <property type="component" value="Unassembled WGS sequence"/>
</dbReference>
<reference evidence="2 3" key="1">
    <citation type="submission" date="2015-01" db="EMBL/GenBank/DDBJ databases">
        <title>The Genome Sequence of Rhinocladiella mackenzie CBS 650.93.</title>
        <authorList>
            <consortium name="The Broad Institute Genomics Platform"/>
            <person name="Cuomo C."/>
            <person name="de Hoog S."/>
            <person name="Gorbushina A."/>
            <person name="Stielow B."/>
            <person name="Teixiera M."/>
            <person name="Abouelleil A."/>
            <person name="Chapman S.B."/>
            <person name="Priest M."/>
            <person name="Young S.K."/>
            <person name="Wortman J."/>
            <person name="Nusbaum C."/>
            <person name="Birren B."/>
        </authorList>
    </citation>
    <scope>NUCLEOTIDE SEQUENCE [LARGE SCALE GENOMIC DNA]</scope>
    <source>
        <strain evidence="2 3">CBS 650.93</strain>
    </source>
</reference>
<dbReference type="Pfam" id="PF12937">
    <property type="entry name" value="F-box-like"/>
    <property type="match status" value="1"/>
</dbReference>
<dbReference type="EMBL" id="KN847476">
    <property type="protein sequence ID" value="KIX07303.1"/>
    <property type="molecule type" value="Genomic_DNA"/>
</dbReference>
<dbReference type="SUPFAM" id="SSF81383">
    <property type="entry name" value="F-box domain"/>
    <property type="match status" value="1"/>
</dbReference>